<feature type="compositionally biased region" description="Basic and acidic residues" evidence="1">
    <location>
        <begin position="293"/>
        <end position="313"/>
    </location>
</feature>
<feature type="region of interest" description="Disordered" evidence="1">
    <location>
        <begin position="1"/>
        <end position="58"/>
    </location>
</feature>
<reference evidence="2 3" key="1">
    <citation type="journal article" date="2018" name="Mol. Biol. Evol.">
        <title>Broad Genomic Sampling Reveals a Smut Pathogenic Ancestry of the Fungal Clade Ustilaginomycotina.</title>
        <authorList>
            <person name="Kijpornyongpan T."/>
            <person name="Mondo S.J."/>
            <person name="Barry K."/>
            <person name="Sandor L."/>
            <person name="Lee J."/>
            <person name="Lipzen A."/>
            <person name="Pangilinan J."/>
            <person name="LaButti K."/>
            <person name="Hainaut M."/>
            <person name="Henrissat B."/>
            <person name="Grigoriev I.V."/>
            <person name="Spatafora J.W."/>
            <person name="Aime M.C."/>
        </authorList>
    </citation>
    <scope>NUCLEOTIDE SEQUENCE [LARGE SCALE GENOMIC DNA]</scope>
    <source>
        <strain evidence="2 3">MCA 3645</strain>
    </source>
</reference>
<dbReference type="GO" id="GO:0006360">
    <property type="term" value="P:transcription by RNA polymerase I"/>
    <property type="evidence" value="ECO:0007669"/>
    <property type="project" value="InterPro"/>
</dbReference>
<dbReference type="InParanoid" id="A0A317XXW5"/>
<dbReference type="Pfam" id="PF08208">
    <property type="entry name" value="RNA_polI_A34"/>
    <property type="match status" value="1"/>
</dbReference>
<evidence type="ECO:0000256" key="1">
    <source>
        <dbReference type="SAM" id="MobiDB-lite"/>
    </source>
</evidence>
<name>A0A317XXW5_9BASI</name>
<dbReference type="AlphaFoldDB" id="A0A317XXW5"/>
<dbReference type="Gene3D" id="6.20.250.70">
    <property type="match status" value="1"/>
</dbReference>
<dbReference type="OrthoDB" id="76224at2759"/>
<dbReference type="InterPro" id="IPR013240">
    <property type="entry name" value="DNA-dir_RNA_pol1_su_RPA34"/>
</dbReference>
<evidence type="ECO:0000313" key="2">
    <source>
        <dbReference type="EMBL" id="PWZ02760.1"/>
    </source>
</evidence>
<proteinExistence type="predicted"/>
<dbReference type="EMBL" id="KZ819188">
    <property type="protein sequence ID" value="PWZ02760.1"/>
    <property type="molecule type" value="Genomic_DNA"/>
</dbReference>
<accession>A0A317XXW5</accession>
<keyword evidence="3" id="KW-1185">Reference proteome</keyword>
<dbReference type="Proteomes" id="UP000246740">
    <property type="component" value="Unassembled WGS sequence"/>
</dbReference>
<evidence type="ECO:0000313" key="3">
    <source>
        <dbReference type="Proteomes" id="UP000246740"/>
    </source>
</evidence>
<sequence>MSKRSRSDSSSSDASSSSSGSSVEATTPSSSSARLPGSKNLSGIGYKPPRGFKPVDFSKSTSLTETRLNSFKGHEVWALRIPAGVTPSQLDGLVLQVPQKLEGHDASKPLATFTAPTSSATLVNTYNLYASTPDVKRKTAKKSAASSGADSQLIAMAAAGSLNPANPKKNVGLDGNAGIAVGESGAAELESLRLLVPSGDGSQAGKLVVAPVKIAKCMHLSIASPASSGIATTPAKAEVVTPKKGKRQQPWELLTGNFKPAGSRTDVGDTANGTETAQILVAEAKVEAASPVKSEKGDKKRKDKKESDKDDKKSKKSKKA</sequence>
<gene>
    <name evidence="2" type="ORF">BCV70DRAFT_197016</name>
</gene>
<feature type="compositionally biased region" description="Low complexity" evidence="1">
    <location>
        <begin position="8"/>
        <end position="32"/>
    </location>
</feature>
<organism evidence="2 3">
    <name type="scientific">Testicularia cyperi</name>
    <dbReference type="NCBI Taxonomy" id="1882483"/>
    <lineage>
        <taxon>Eukaryota</taxon>
        <taxon>Fungi</taxon>
        <taxon>Dikarya</taxon>
        <taxon>Basidiomycota</taxon>
        <taxon>Ustilaginomycotina</taxon>
        <taxon>Ustilaginomycetes</taxon>
        <taxon>Ustilaginales</taxon>
        <taxon>Anthracoideaceae</taxon>
        <taxon>Testicularia</taxon>
    </lineage>
</organism>
<feature type="region of interest" description="Disordered" evidence="1">
    <location>
        <begin position="256"/>
        <end position="320"/>
    </location>
</feature>
<protein>
    <submittedName>
        <fullName evidence="2">Uncharacterized protein</fullName>
    </submittedName>
</protein>